<evidence type="ECO:0000313" key="1">
    <source>
        <dbReference type="EMBL" id="JAD90053.1"/>
    </source>
</evidence>
<accession>A0A0A9DTM9</accession>
<sequence>MKLRPCAYVSYFSSLSMSIQVALLLTVPTLTEVCHDHRIY</sequence>
<dbReference type="AlphaFoldDB" id="A0A0A9DTM9"/>
<protein>
    <submittedName>
        <fullName evidence="1">Uncharacterized protein</fullName>
    </submittedName>
</protein>
<name>A0A0A9DTM9_ARUDO</name>
<proteinExistence type="predicted"/>
<dbReference type="EMBL" id="GBRH01207842">
    <property type="protein sequence ID" value="JAD90053.1"/>
    <property type="molecule type" value="Transcribed_RNA"/>
</dbReference>
<organism evidence="1">
    <name type="scientific">Arundo donax</name>
    <name type="common">Giant reed</name>
    <name type="synonym">Donax arundinaceus</name>
    <dbReference type="NCBI Taxonomy" id="35708"/>
    <lineage>
        <taxon>Eukaryota</taxon>
        <taxon>Viridiplantae</taxon>
        <taxon>Streptophyta</taxon>
        <taxon>Embryophyta</taxon>
        <taxon>Tracheophyta</taxon>
        <taxon>Spermatophyta</taxon>
        <taxon>Magnoliopsida</taxon>
        <taxon>Liliopsida</taxon>
        <taxon>Poales</taxon>
        <taxon>Poaceae</taxon>
        <taxon>PACMAD clade</taxon>
        <taxon>Arundinoideae</taxon>
        <taxon>Arundineae</taxon>
        <taxon>Arundo</taxon>
    </lineage>
</organism>
<reference evidence="1" key="1">
    <citation type="submission" date="2014-09" db="EMBL/GenBank/DDBJ databases">
        <authorList>
            <person name="Magalhaes I.L.F."/>
            <person name="Oliveira U."/>
            <person name="Santos F.R."/>
            <person name="Vidigal T.H.D.A."/>
            <person name="Brescovit A.D."/>
            <person name="Santos A.J."/>
        </authorList>
    </citation>
    <scope>NUCLEOTIDE SEQUENCE</scope>
    <source>
        <tissue evidence="1">Shoot tissue taken approximately 20 cm above the soil surface</tissue>
    </source>
</reference>
<reference evidence="1" key="2">
    <citation type="journal article" date="2015" name="Data Brief">
        <title>Shoot transcriptome of the giant reed, Arundo donax.</title>
        <authorList>
            <person name="Barrero R.A."/>
            <person name="Guerrero F.D."/>
            <person name="Moolhuijzen P."/>
            <person name="Goolsby J.A."/>
            <person name="Tidwell J."/>
            <person name="Bellgard S.E."/>
            <person name="Bellgard M.I."/>
        </authorList>
    </citation>
    <scope>NUCLEOTIDE SEQUENCE</scope>
    <source>
        <tissue evidence="1">Shoot tissue taken approximately 20 cm above the soil surface</tissue>
    </source>
</reference>